<dbReference type="Proteomes" id="UP001652623">
    <property type="component" value="Chromosome 8"/>
</dbReference>
<dbReference type="CDD" id="cd04475">
    <property type="entry name" value="RPA1_DBD_B"/>
    <property type="match status" value="1"/>
</dbReference>
<protein>
    <submittedName>
        <fullName evidence="5">Replication protein A 70 kDa DNA-binding subunit B-like</fullName>
    </submittedName>
</protein>
<dbReference type="Pfam" id="PF08646">
    <property type="entry name" value="Rep_fac-A_C"/>
    <property type="match status" value="1"/>
</dbReference>
<dbReference type="InterPro" id="IPR013955">
    <property type="entry name" value="Rep_factor-A_C"/>
</dbReference>
<keyword evidence="1" id="KW-0238">DNA-binding</keyword>
<evidence type="ECO:0000259" key="3">
    <source>
        <dbReference type="Pfam" id="PF16900"/>
    </source>
</evidence>
<dbReference type="Pfam" id="PF16900">
    <property type="entry name" value="REPA_OB_2"/>
    <property type="match status" value="1"/>
</dbReference>
<feature type="domain" description="Replication protein A OB" evidence="3">
    <location>
        <begin position="61"/>
        <end position="150"/>
    </location>
</feature>
<evidence type="ECO:0000313" key="4">
    <source>
        <dbReference type="Proteomes" id="UP001652623"/>
    </source>
</evidence>
<dbReference type="Gene3D" id="2.40.50.140">
    <property type="entry name" value="Nucleic acid-binding proteins"/>
    <property type="match status" value="2"/>
</dbReference>
<dbReference type="InterPro" id="IPR012340">
    <property type="entry name" value="NA-bd_OB-fold"/>
</dbReference>
<evidence type="ECO:0000256" key="1">
    <source>
        <dbReference type="ARBA" id="ARBA00023125"/>
    </source>
</evidence>
<evidence type="ECO:0000313" key="5">
    <source>
        <dbReference type="RefSeq" id="XP_060675981.1"/>
    </source>
</evidence>
<dbReference type="RefSeq" id="XP_060675981.1">
    <property type="nucleotide sequence ID" value="XM_060819998.1"/>
</dbReference>
<dbReference type="SUPFAM" id="SSF50249">
    <property type="entry name" value="Nucleic acid-binding proteins"/>
    <property type="match status" value="2"/>
</dbReference>
<organism evidence="4 5">
    <name type="scientific">Ziziphus jujuba</name>
    <name type="common">Chinese jujube</name>
    <name type="synonym">Ziziphus sativa</name>
    <dbReference type="NCBI Taxonomy" id="326968"/>
    <lineage>
        <taxon>Eukaryota</taxon>
        <taxon>Viridiplantae</taxon>
        <taxon>Streptophyta</taxon>
        <taxon>Embryophyta</taxon>
        <taxon>Tracheophyta</taxon>
        <taxon>Spermatophyta</taxon>
        <taxon>Magnoliopsida</taxon>
        <taxon>eudicotyledons</taxon>
        <taxon>Gunneridae</taxon>
        <taxon>Pentapetalae</taxon>
        <taxon>rosids</taxon>
        <taxon>fabids</taxon>
        <taxon>Rosales</taxon>
        <taxon>Rhamnaceae</taxon>
        <taxon>Paliureae</taxon>
        <taxon>Ziziphus</taxon>
    </lineage>
</organism>
<dbReference type="GeneID" id="112492963"/>
<name>A0ABM4AGX3_ZIZJJ</name>
<feature type="domain" description="Replication factor A C-terminal" evidence="2">
    <location>
        <begin position="225"/>
        <end position="302"/>
    </location>
</feature>
<evidence type="ECO:0000259" key="2">
    <source>
        <dbReference type="Pfam" id="PF08646"/>
    </source>
</evidence>
<gene>
    <name evidence="5" type="primary">LOC112492963</name>
</gene>
<reference evidence="5" key="1">
    <citation type="submission" date="2025-08" db="UniProtKB">
        <authorList>
            <consortium name="RefSeq"/>
        </authorList>
    </citation>
    <scope>IDENTIFICATION</scope>
    <source>
        <tissue evidence="5">Seedling</tissue>
    </source>
</reference>
<dbReference type="PANTHER" id="PTHR47165:SF4">
    <property type="entry name" value="OS03G0429900 PROTEIN"/>
    <property type="match status" value="1"/>
</dbReference>
<dbReference type="InterPro" id="IPR031657">
    <property type="entry name" value="REPA_OB_2"/>
</dbReference>
<keyword evidence="4" id="KW-1185">Reference proteome</keyword>
<dbReference type="PANTHER" id="PTHR47165">
    <property type="entry name" value="OS03G0429900 PROTEIN"/>
    <property type="match status" value="1"/>
</dbReference>
<sequence>MACIMIMMTYSMVRIELVYFIQNFGLHYCTSEITLTYHLFSPPTLFISDDKEPEDCVIHYKIDVIGIAIEIKPKKEIITNDGLEIVQEMTLMNDNMDTVMLTMWNQFVNNECTQILNIMNRKPIIIGCRLKVSSYNGISLSTKFSSSFVIEPEIPQAAALSIWYNANAEKAMDIICGRIGLETKSLSTLPSAEDIITIKMIDNQLNTRRSFWINGHIKVTNLIQPFWYLSCEKCTKATGYEFEQRFNCLYCRHDQVKAMPRCRVIVDLIDESSSLNATLFGNQAENFLGCTAYELMNKSDGDSVKDIEK</sequence>
<proteinExistence type="predicted"/>
<accession>A0ABM4AGX3</accession>